<dbReference type="Proteomes" id="UP000005566">
    <property type="component" value="Unassembled WGS sequence"/>
</dbReference>
<name>H7FN63_FLAFP</name>
<organism evidence="1 2">
    <name type="scientific">Flavobacterium frigoris (strain PS1)</name>
    <dbReference type="NCBI Taxonomy" id="1086011"/>
    <lineage>
        <taxon>Bacteria</taxon>
        <taxon>Pseudomonadati</taxon>
        <taxon>Bacteroidota</taxon>
        <taxon>Flavobacteriia</taxon>
        <taxon>Flavobacteriales</taxon>
        <taxon>Flavobacteriaceae</taxon>
        <taxon>Flavobacterium</taxon>
    </lineage>
</organism>
<keyword evidence="2" id="KW-1185">Reference proteome</keyword>
<gene>
    <name evidence="1" type="ORF">HJ01_00537</name>
</gene>
<evidence type="ECO:0000313" key="2">
    <source>
        <dbReference type="Proteomes" id="UP000005566"/>
    </source>
</evidence>
<accession>H7FN63</accession>
<dbReference type="AlphaFoldDB" id="H7FN63"/>
<comment type="caution">
    <text evidence="1">The sequence shown here is derived from an EMBL/GenBank/DDBJ whole genome shotgun (WGS) entry which is preliminary data.</text>
</comment>
<evidence type="ECO:0000313" key="1">
    <source>
        <dbReference type="EMBL" id="EIA09855.1"/>
    </source>
</evidence>
<sequence>MFDTYEGKFKGLNYFTKMPKGDTKIHENSDCFMTKYFAKLIN</sequence>
<dbReference type="EMBL" id="AHKF01000010">
    <property type="protein sequence ID" value="EIA09855.1"/>
    <property type="molecule type" value="Genomic_DNA"/>
</dbReference>
<protein>
    <submittedName>
        <fullName evidence="1">Uncharacterized protein</fullName>
    </submittedName>
</protein>
<reference evidence="1 2" key="1">
    <citation type="journal article" date="2014" name="Acta Crystallogr. D">
        <title>Structure-based characterization and antifreeze properties of a hyperactive ice-binding protein from the Antarctic bacterium Flavobacterium frigoris PS1.</title>
        <authorList>
            <person name="Do H."/>
            <person name="Kim S.J."/>
            <person name="Kim H.J."/>
            <person name="Lee J.H."/>
        </authorList>
    </citation>
    <scope>NUCLEOTIDE SEQUENCE [LARGE SCALE GENOMIC DNA]</scope>
    <source>
        <strain evidence="1 2">PS1</strain>
    </source>
</reference>
<proteinExistence type="predicted"/>